<dbReference type="PANTHER" id="PTHR33337">
    <property type="entry name" value="GFA DOMAIN-CONTAINING PROTEIN"/>
    <property type="match status" value="1"/>
</dbReference>
<dbReference type="Pfam" id="PF04828">
    <property type="entry name" value="GFA"/>
    <property type="match status" value="1"/>
</dbReference>
<name>A0A1X6ZQR1_9RHOB</name>
<dbReference type="Gene3D" id="3.90.1590.10">
    <property type="entry name" value="glutathione-dependent formaldehyde- activating enzyme (gfa)"/>
    <property type="match status" value="1"/>
</dbReference>
<dbReference type="GO" id="GO:0046872">
    <property type="term" value="F:metal ion binding"/>
    <property type="evidence" value="ECO:0007669"/>
    <property type="project" value="UniProtKB-KW"/>
</dbReference>
<keyword evidence="2" id="KW-0479">Metal-binding</keyword>
<dbReference type="OrthoDB" id="9807246at2"/>
<organism evidence="6 7">
    <name type="scientific">Ruegeria meonggei</name>
    <dbReference type="NCBI Taxonomy" id="1446476"/>
    <lineage>
        <taxon>Bacteria</taxon>
        <taxon>Pseudomonadati</taxon>
        <taxon>Pseudomonadota</taxon>
        <taxon>Alphaproteobacteria</taxon>
        <taxon>Rhodobacterales</taxon>
        <taxon>Roseobacteraceae</taxon>
        <taxon>Ruegeria</taxon>
    </lineage>
</organism>
<dbReference type="InterPro" id="IPR011057">
    <property type="entry name" value="Mss4-like_sf"/>
</dbReference>
<protein>
    <submittedName>
        <fullName evidence="6">Glutathione-dependent formaldehyde-activating enzyme</fullName>
    </submittedName>
</protein>
<dbReference type="AlphaFoldDB" id="A0A1X6ZQR1"/>
<keyword evidence="3" id="KW-0862">Zinc</keyword>
<dbReference type="PANTHER" id="PTHR33337:SF40">
    <property type="entry name" value="CENP-V_GFA DOMAIN-CONTAINING PROTEIN-RELATED"/>
    <property type="match status" value="1"/>
</dbReference>
<dbReference type="RefSeq" id="WP_085823369.1">
    <property type="nucleotide sequence ID" value="NZ_FWFP01000008.1"/>
</dbReference>
<dbReference type="SUPFAM" id="SSF51316">
    <property type="entry name" value="Mss4-like"/>
    <property type="match status" value="1"/>
</dbReference>
<keyword evidence="7" id="KW-1185">Reference proteome</keyword>
<dbReference type="PROSITE" id="PS51891">
    <property type="entry name" value="CENP_V_GFA"/>
    <property type="match status" value="1"/>
</dbReference>
<evidence type="ECO:0000313" key="7">
    <source>
        <dbReference type="Proteomes" id="UP000193778"/>
    </source>
</evidence>
<evidence type="ECO:0000256" key="2">
    <source>
        <dbReference type="ARBA" id="ARBA00022723"/>
    </source>
</evidence>
<dbReference type="Proteomes" id="UP000193778">
    <property type="component" value="Unassembled WGS sequence"/>
</dbReference>
<dbReference type="InterPro" id="IPR006913">
    <property type="entry name" value="CENP-V/GFA"/>
</dbReference>
<dbReference type="GO" id="GO:0016846">
    <property type="term" value="F:carbon-sulfur lyase activity"/>
    <property type="evidence" value="ECO:0007669"/>
    <property type="project" value="InterPro"/>
</dbReference>
<keyword evidence="4" id="KW-0456">Lyase</keyword>
<gene>
    <name evidence="6" type="ORF">RUM8411_02872</name>
</gene>
<evidence type="ECO:0000256" key="1">
    <source>
        <dbReference type="ARBA" id="ARBA00005495"/>
    </source>
</evidence>
<evidence type="ECO:0000259" key="5">
    <source>
        <dbReference type="PROSITE" id="PS51891"/>
    </source>
</evidence>
<proteinExistence type="inferred from homology"/>
<evidence type="ECO:0000313" key="6">
    <source>
        <dbReference type="EMBL" id="SLN58736.1"/>
    </source>
</evidence>
<reference evidence="7" key="1">
    <citation type="submission" date="2017-03" db="EMBL/GenBank/DDBJ databases">
        <authorList>
            <person name="Rodrigo-Torres L."/>
            <person name="Arahal R.D."/>
            <person name="Lucena T."/>
        </authorList>
    </citation>
    <scope>NUCLEOTIDE SEQUENCE [LARGE SCALE GENOMIC DNA]</scope>
    <source>
        <strain evidence="7">CECT 8411</strain>
    </source>
</reference>
<dbReference type="EMBL" id="FWFP01000008">
    <property type="protein sequence ID" value="SLN58736.1"/>
    <property type="molecule type" value="Genomic_DNA"/>
</dbReference>
<sequence>MHTGSCLCGAVAFTIDGTLSQPSACHCGQCRKQSGHVWASTSAHQDKLSFTASDTLTWFRASDIARRGFCNACGSFLFWQHNDEDTISISMGALREPTGLKLARHIFVADKGDYYDITDDLPQEAQ</sequence>
<evidence type="ECO:0000256" key="4">
    <source>
        <dbReference type="ARBA" id="ARBA00023239"/>
    </source>
</evidence>
<evidence type="ECO:0000256" key="3">
    <source>
        <dbReference type="ARBA" id="ARBA00022833"/>
    </source>
</evidence>
<accession>A0A1X6ZQR1</accession>
<feature type="domain" description="CENP-V/GFA" evidence="5">
    <location>
        <begin position="2"/>
        <end position="116"/>
    </location>
</feature>
<comment type="similarity">
    <text evidence="1">Belongs to the Gfa family.</text>
</comment>